<name>A0A895XX20_9ACTN</name>
<keyword evidence="6" id="KW-0326">Glycosidase</keyword>
<keyword evidence="4 5" id="KW-0234">DNA repair</keyword>
<dbReference type="CDD" id="cd00540">
    <property type="entry name" value="AAG"/>
    <property type="match status" value="1"/>
</dbReference>
<evidence type="ECO:0000256" key="1">
    <source>
        <dbReference type="ARBA" id="ARBA00009232"/>
    </source>
</evidence>
<keyword evidence="2 5" id="KW-0227">DNA damage</keyword>
<evidence type="ECO:0000313" key="7">
    <source>
        <dbReference type="Proteomes" id="UP000662939"/>
    </source>
</evidence>
<dbReference type="AlphaFoldDB" id="A0A895XX20"/>
<evidence type="ECO:0000256" key="5">
    <source>
        <dbReference type="HAMAP-Rule" id="MF_00527"/>
    </source>
</evidence>
<organism evidence="6 7">
    <name type="scientific">Natronoglycomyces albus</name>
    <dbReference type="NCBI Taxonomy" id="2811108"/>
    <lineage>
        <taxon>Bacteria</taxon>
        <taxon>Bacillati</taxon>
        <taxon>Actinomycetota</taxon>
        <taxon>Actinomycetes</taxon>
        <taxon>Glycomycetales</taxon>
        <taxon>Glycomycetaceae</taxon>
        <taxon>Natronoglycomyces</taxon>
    </lineage>
</organism>
<dbReference type="Proteomes" id="UP000662939">
    <property type="component" value="Chromosome"/>
</dbReference>
<dbReference type="HAMAP" id="MF_00527">
    <property type="entry name" value="3MGH"/>
    <property type="match status" value="1"/>
</dbReference>
<dbReference type="Gene3D" id="3.10.300.10">
    <property type="entry name" value="Methylpurine-DNA glycosylase (MPG)"/>
    <property type="match status" value="1"/>
</dbReference>
<evidence type="ECO:0000313" key="6">
    <source>
        <dbReference type="EMBL" id="QSB06178.1"/>
    </source>
</evidence>
<dbReference type="EMBL" id="CP070496">
    <property type="protein sequence ID" value="QSB06178.1"/>
    <property type="molecule type" value="Genomic_DNA"/>
</dbReference>
<sequence length="222" mass="24835">MSNPVKRCRYFRPWWRTRFRPLTRHRPVAGPRSVLPREFFRAPASQVAPRLLGCVVRSGPVAVRITEVEAYDQSDPASHSFKGPTRARRTMFGPPGHLYVYFTYGMHFCGNLTCEDEGRGAGVLLRSGEVVDGLDVAWKRRGNAVPFRNLARGPARLAQAMGWTREDDGSDYLDSVTAGDPIEGISVGPRVGVANAADTPWRFWITDDRFVSAYRRHSSATP</sequence>
<dbReference type="InterPro" id="IPR003180">
    <property type="entry name" value="MPG"/>
</dbReference>
<keyword evidence="3 5" id="KW-0378">Hydrolase</keyword>
<dbReference type="GO" id="GO:0003677">
    <property type="term" value="F:DNA binding"/>
    <property type="evidence" value="ECO:0007669"/>
    <property type="project" value="InterPro"/>
</dbReference>
<dbReference type="NCBIfam" id="NF002003">
    <property type="entry name" value="PRK00802.1-3"/>
    <property type="match status" value="1"/>
</dbReference>
<accession>A0A895XX20</accession>
<reference evidence="6" key="1">
    <citation type="submission" date="2021-02" db="EMBL/GenBank/DDBJ databases">
        <title>Natronoglycomyces albus gen. nov., sp. nov, a haloalkaliphilic actinobacterium from a soda solonchak soil.</title>
        <authorList>
            <person name="Sorokin D.Y."/>
            <person name="Khijniak T.V."/>
            <person name="Zakharycheva A.P."/>
            <person name="Boueva O.V."/>
            <person name="Ariskina E.V."/>
            <person name="Hahnke R.L."/>
            <person name="Bunk B."/>
            <person name="Sproer C."/>
            <person name="Schumann P."/>
            <person name="Evtushenko L.I."/>
            <person name="Kublanov I.V."/>
        </authorList>
    </citation>
    <scope>NUCLEOTIDE SEQUENCE</scope>
    <source>
        <strain evidence="6">DSM 106290</strain>
    </source>
</reference>
<comment type="similarity">
    <text evidence="1 5">Belongs to the DNA glycosylase MPG family.</text>
</comment>
<proteinExistence type="inferred from homology"/>
<dbReference type="InterPro" id="IPR036995">
    <property type="entry name" value="MPG_sf"/>
</dbReference>
<dbReference type="Pfam" id="PF02245">
    <property type="entry name" value="Pur_DNA_glyco"/>
    <property type="match status" value="1"/>
</dbReference>
<dbReference type="GO" id="GO:0006284">
    <property type="term" value="P:base-excision repair"/>
    <property type="evidence" value="ECO:0007669"/>
    <property type="project" value="InterPro"/>
</dbReference>
<protein>
    <recommendedName>
        <fullName evidence="5">Putative 3-methyladenine DNA glycosylase</fullName>
        <ecNumber evidence="5">3.2.2.-</ecNumber>
    </recommendedName>
</protein>
<gene>
    <name evidence="6" type="ORF">JQS30_04505</name>
</gene>
<evidence type="ECO:0000256" key="3">
    <source>
        <dbReference type="ARBA" id="ARBA00022801"/>
    </source>
</evidence>
<dbReference type="GO" id="GO:0003905">
    <property type="term" value="F:alkylbase DNA N-glycosylase activity"/>
    <property type="evidence" value="ECO:0007669"/>
    <property type="project" value="InterPro"/>
</dbReference>
<dbReference type="NCBIfam" id="TIGR00567">
    <property type="entry name" value="3mg"/>
    <property type="match status" value="1"/>
</dbReference>
<dbReference type="KEGG" id="nav:JQS30_04505"/>
<evidence type="ECO:0000256" key="4">
    <source>
        <dbReference type="ARBA" id="ARBA00023204"/>
    </source>
</evidence>
<dbReference type="EC" id="3.2.2.-" evidence="5"/>
<keyword evidence="7" id="KW-1185">Reference proteome</keyword>
<dbReference type="InterPro" id="IPR011034">
    <property type="entry name" value="Formyl_transferase-like_C_sf"/>
</dbReference>
<dbReference type="SUPFAM" id="SSF50486">
    <property type="entry name" value="FMT C-terminal domain-like"/>
    <property type="match status" value="1"/>
</dbReference>
<dbReference type="PANTHER" id="PTHR10429:SF0">
    <property type="entry name" value="DNA-3-METHYLADENINE GLYCOSYLASE"/>
    <property type="match status" value="1"/>
</dbReference>
<evidence type="ECO:0000256" key="2">
    <source>
        <dbReference type="ARBA" id="ARBA00022763"/>
    </source>
</evidence>
<dbReference type="PANTHER" id="PTHR10429">
    <property type="entry name" value="DNA-3-METHYLADENINE GLYCOSYLASE"/>
    <property type="match status" value="1"/>
</dbReference>